<comment type="caution">
    <text evidence="1">The sequence shown here is derived from an EMBL/GenBank/DDBJ whole genome shotgun (WGS) entry which is preliminary data.</text>
</comment>
<dbReference type="EMBL" id="JABSTQ010010161">
    <property type="protein sequence ID" value="KAG0422948.1"/>
    <property type="molecule type" value="Genomic_DNA"/>
</dbReference>
<reference evidence="1 2" key="1">
    <citation type="journal article" date="2020" name="Cell">
        <title>Large-Scale Comparative Analyses of Tick Genomes Elucidate Their Genetic Diversity and Vector Capacities.</title>
        <authorList>
            <consortium name="Tick Genome and Microbiome Consortium (TIGMIC)"/>
            <person name="Jia N."/>
            <person name="Wang J."/>
            <person name="Shi W."/>
            <person name="Du L."/>
            <person name="Sun Y."/>
            <person name="Zhan W."/>
            <person name="Jiang J.F."/>
            <person name="Wang Q."/>
            <person name="Zhang B."/>
            <person name="Ji P."/>
            <person name="Bell-Sakyi L."/>
            <person name="Cui X.M."/>
            <person name="Yuan T.T."/>
            <person name="Jiang B.G."/>
            <person name="Yang W.F."/>
            <person name="Lam T.T."/>
            <person name="Chang Q.C."/>
            <person name="Ding S.J."/>
            <person name="Wang X.J."/>
            <person name="Zhu J.G."/>
            <person name="Ruan X.D."/>
            <person name="Zhao L."/>
            <person name="Wei J.T."/>
            <person name="Ye R.Z."/>
            <person name="Que T.C."/>
            <person name="Du C.H."/>
            <person name="Zhou Y.H."/>
            <person name="Cheng J.X."/>
            <person name="Dai P.F."/>
            <person name="Guo W.B."/>
            <person name="Han X.H."/>
            <person name="Huang E.J."/>
            <person name="Li L.F."/>
            <person name="Wei W."/>
            <person name="Gao Y.C."/>
            <person name="Liu J.Z."/>
            <person name="Shao H.Z."/>
            <person name="Wang X."/>
            <person name="Wang C.C."/>
            <person name="Yang T.C."/>
            <person name="Huo Q.B."/>
            <person name="Li W."/>
            <person name="Chen H.Y."/>
            <person name="Chen S.E."/>
            <person name="Zhou L.G."/>
            <person name="Ni X.B."/>
            <person name="Tian J.H."/>
            <person name="Sheng Y."/>
            <person name="Liu T."/>
            <person name="Pan Y.S."/>
            <person name="Xia L.Y."/>
            <person name="Li J."/>
            <person name="Zhao F."/>
            <person name="Cao W.C."/>
        </authorList>
    </citation>
    <scope>NUCLEOTIDE SEQUENCE [LARGE SCALE GENOMIC DNA]</scope>
    <source>
        <strain evidence="1">Iper-2018</strain>
    </source>
</reference>
<organism evidence="1 2">
    <name type="scientific">Ixodes persulcatus</name>
    <name type="common">Taiga tick</name>
    <dbReference type="NCBI Taxonomy" id="34615"/>
    <lineage>
        <taxon>Eukaryota</taxon>
        <taxon>Metazoa</taxon>
        <taxon>Ecdysozoa</taxon>
        <taxon>Arthropoda</taxon>
        <taxon>Chelicerata</taxon>
        <taxon>Arachnida</taxon>
        <taxon>Acari</taxon>
        <taxon>Parasitiformes</taxon>
        <taxon>Ixodida</taxon>
        <taxon>Ixodoidea</taxon>
        <taxon>Ixodidae</taxon>
        <taxon>Ixodinae</taxon>
        <taxon>Ixodes</taxon>
    </lineage>
</organism>
<proteinExistence type="predicted"/>
<sequence>MAKAIRREFFPSYFEELMDPRQARYESKVMMCDGVDQFTLHNGADTTSDADVQPATTHVDIINYLVLSTNYVSLQQMKAFKALDAYNYFTSGWVKSLTAMGLPSKLIVVLSEAS</sequence>
<evidence type="ECO:0000313" key="1">
    <source>
        <dbReference type="EMBL" id="KAG0422948.1"/>
    </source>
</evidence>
<dbReference type="Proteomes" id="UP000805193">
    <property type="component" value="Unassembled WGS sequence"/>
</dbReference>
<accession>A0AC60PPI2</accession>
<gene>
    <name evidence="1" type="ORF">HPB47_001234</name>
</gene>
<name>A0AC60PPI2_IXOPE</name>
<protein>
    <submittedName>
        <fullName evidence="1">Uncharacterized protein</fullName>
    </submittedName>
</protein>
<keyword evidence="2" id="KW-1185">Reference proteome</keyword>
<evidence type="ECO:0000313" key="2">
    <source>
        <dbReference type="Proteomes" id="UP000805193"/>
    </source>
</evidence>